<keyword evidence="13" id="KW-1185">Reference proteome</keyword>
<evidence type="ECO:0000256" key="1">
    <source>
        <dbReference type="ARBA" id="ARBA00004123"/>
    </source>
</evidence>
<comment type="subcellular location">
    <subcellularLocation>
        <location evidence="1 9">Nucleus</location>
    </subcellularLocation>
</comment>
<evidence type="ECO:0000256" key="10">
    <source>
        <dbReference type="SAM" id="MobiDB-lite"/>
    </source>
</evidence>
<evidence type="ECO:0000313" key="13">
    <source>
        <dbReference type="Proteomes" id="UP001578633"/>
    </source>
</evidence>
<dbReference type="Pfam" id="PF08638">
    <property type="entry name" value="Med14"/>
    <property type="match status" value="1"/>
</dbReference>
<comment type="subunit">
    <text evidence="9">Component of the Mediator complex.</text>
</comment>
<evidence type="ECO:0000256" key="2">
    <source>
        <dbReference type="ARBA" id="ARBA00007813"/>
    </source>
</evidence>
<comment type="function">
    <text evidence="9">Component of the Mediator complex, a coactivator involved in the regulated transcription of nearly all RNA polymerase II-dependent genes. Mediator functions as a bridge to convey information from gene-specific regulatory proteins to the basal RNA polymerase II transcription machinery. Mediator is recruited to promoters by direct interactions with regulatory proteins and serves as a scaffold for the assembly of a functional preinitiation complex with RNA polymerase II and the general transcription factors.</text>
</comment>
<evidence type="ECO:0000256" key="3">
    <source>
        <dbReference type="ARBA" id="ARBA00019619"/>
    </source>
</evidence>
<comment type="similarity">
    <text evidence="2 9">Belongs to the Mediator complex subunit 14 family.</text>
</comment>
<organism evidence="12 13">
    <name type="scientific">Alternaria dauci</name>
    <dbReference type="NCBI Taxonomy" id="48095"/>
    <lineage>
        <taxon>Eukaryota</taxon>
        <taxon>Fungi</taxon>
        <taxon>Dikarya</taxon>
        <taxon>Ascomycota</taxon>
        <taxon>Pezizomycotina</taxon>
        <taxon>Dothideomycetes</taxon>
        <taxon>Pleosporomycetidae</taxon>
        <taxon>Pleosporales</taxon>
        <taxon>Pleosporineae</taxon>
        <taxon>Pleosporaceae</taxon>
        <taxon>Alternaria</taxon>
        <taxon>Alternaria sect. Porri</taxon>
    </lineage>
</organism>
<protein>
    <recommendedName>
        <fullName evidence="3 9">Mediator of RNA polymerase II transcription subunit 14</fullName>
    </recommendedName>
    <alternativeName>
        <fullName evidence="8 9">Mediator complex subunit 14</fullName>
    </alternativeName>
</protein>
<dbReference type="Proteomes" id="UP001578633">
    <property type="component" value="Chromosome 1"/>
</dbReference>
<keyword evidence="4 9" id="KW-0805">Transcription regulation</keyword>
<comment type="caution">
    <text evidence="12">The sequence shown here is derived from an EMBL/GenBank/DDBJ whole genome shotgun (WGS) entry which is preliminary data.</text>
</comment>
<reference evidence="12 13" key="1">
    <citation type="submission" date="2024-09" db="EMBL/GenBank/DDBJ databases">
        <title>T2T genomes of carrot and Alternaria dauci and their utility for understanding host-pathogen interaction during carrot leaf blight disease.</title>
        <authorList>
            <person name="Liu W."/>
            <person name="Xu S."/>
            <person name="Ou C."/>
            <person name="Liu X."/>
            <person name="Zhuang F."/>
            <person name="Deng X.W."/>
        </authorList>
    </citation>
    <scope>NUCLEOTIDE SEQUENCE [LARGE SCALE GENOMIC DNA]</scope>
    <source>
        <strain evidence="12 13">A2016</strain>
    </source>
</reference>
<keyword evidence="7 9" id="KW-0539">Nucleus</keyword>
<feature type="domain" description="Mediator complex subunit MED14 N-terminal" evidence="11">
    <location>
        <begin position="96"/>
        <end position="303"/>
    </location>
</feature>
<feature type="compositionally biased region" description="Low complexity" evidence="10">
    <location>
        <begin position="1105"/>
        <end position="1116"/>
    </location>
</feature>
<feature type="region of interest" description="Disordered" evidence="10">
    <location>
        <begin position="1"/>
        <end position="62"/>
    </location>
</feature>
<dbReference type="PANTHER" id="PTHR12809:SF2">
    <property type="entry name" value="MEDIATOR OF RNA POLYMERASE II TRANSCRIPTION SUBUNIT 14"/>
    <property type="match status" value="1"/>
</dbReference>
<dbReference type="PANTHER" id="PTHR12809">
    <property type="entry name" value="MEDIATOR COMPLEX SUBUNIT"/>
    <property type="match status" value="1"/>
</dbReference>
<name>A0ABR3UWI9_9PLEO</name>
<evidence type="ECO:0000256" key="6">
    <source>
        <dbReference type="ARBA" id="ARBA00023163"/>
    </source>
</evidence>
<dbReference type="InterPro" id="IPR055122">
    <property type="entry name" value="Med14_N"/>
</dbReference>
<keyword evidence="6 9" id="KW-0804">Transcription</keyword>
<accession>A0ABR3UWI9</accession>
<keyword evidence="5 9" id="KW-0010">Activator</keyword>
<evidence type="ECO:0000256" key="8">
    <source>
        <dbReference type="ARBA" id="ARBA00032007"/>
    </source>
</evidence>
<feature type="region of interest" description="Disordered" evidence="10">
    <location>
        <begin position="1032"/>
        <end position="1136"/>
    </location>
</feature>
<evidence type="ECO:0000259" key="11">
    <source>
        <dbReference type="Pfam" id="PF08638"/>
    </source>
</evidence>
<dbReference type="InterPro" id="IPR013947">
    <property type="entry name" value="Mediator_Med14"/>
</dbReference>
<dbReference type="RefSeq" id="XP_069310788.1">
    <property type="nucleotide sequence ID" value="XM_069447853.1"/>
</dbReference>
<dbReference type="GeneID" id="96080868"/>
<feature type="compositionally biased region" description="Basic and acidic residues" evidence="10">
    <location>
        <begin position="19"/>
        <end position="31"/>
    </location>
</feature>
<feature type="compositionally biased region" description="Polar residues" evidence="10">
    <location>
        <begin position="1081"/>
        <end position="1104"/>
    </location>
</feature>
<evidence type="ECO:0000256" key="7">
    <source>
        <dbReference type="ARBA" id="ARBA00023242"/>
    </source>
</evidence>
<dbReference type="Pfam" id="PF26204">
    <property type="entry name" value="Med14_fung"/>
    <property type="match status" value="1"/>
</dbReference>
<feature type="compositionally biased region" description="Low complexity" evidence="10">
    <location>
        <begin position="1040"/>
        <end position="1080"/>
    </location>
</feature>
<evidence type="ECO:0000256" key="5">
    <source>
        <dbReference type="ARBA" id="ARBA00023159"/>
    </source>
</evidence>
<evidence type="ECO:0000256" key="4">
    <source>
        <dbReference type="ARBA" id="ARBA00023015"/>
    </source>
</evidence>
<gene>
    <name evidence="12" type="ORF">ACET3X_000546</name>
</gene>
<evidence type="ECO:0000313" key="12">
    <source>
        <dbReference type="EMBL" id="KAL1800204.1"/>
    </source>
</evidence>
<sequence>MPGILTMNHTGSDLATASRDADGRKRNHDADMSNGGLNGMRSDTPAGGPAVNGGASKDTNTNGASIAVATTAGSTLEHYSDLPPEIAHIGPEQYNSLSTLLLRISQESYNELEEVLKNMAAIQMAPVTNGALPNGLGAASMQGNADANRRKKLVLLSFAQEQRAKFIKLLVLTEWGKKAASDISKLIDLLAHASTQAAHMDAADYKLERIKVLSNNARENNPDIATALEVLSTGKAPWMPSLGYIPPEPISAEQALKLLRYMNTSLSIRLNVHESLPRHLRNWRVHSGRATFVVDNELEFDVMSFVEDASEQWFLIDVRLLFTPAPTITVGSRFFMQLKLQADLVLKDKGLTGLFDFLHNFILTHKISVLRSQAVDLIRTGWAGSLKVEPVHRLLVVSYWTNKPGKKNWIEIGVSNNKPKNGKVSWRGPPIPSLTTRWFRQGKEVKDAKFQFNWKDLSMECVLKQVIACHTSEILRSTKDSFKPGVIANARLSETDPADCTLDATLGATPTSLTLSLEQVTGNYILRPASALSARAENAFNQGREPGQIANVMTQVLAGTLLSLIQKNAQQLGWQSVARQALHQQVVSAAVRLDVISSTLYCPRGWTPSWALAALIDSSGESWWILEIGSDGSSIEYAEQIRMDRPDGSPLPINRNTLASLERVAVQLLSFRVTARQLGKEKKNYSLKSEIGSSVEACRVARRWVLHVQTADLLPAQAGQDAWLESDIKITCEGMKVGGQHVWHMAAGRMIKTVAADMHKLMAASPQHAFKFSEDGNFRILLATPFGQHVLGDLRARLRDVSRLRTFATTLQKRKMSLKSSSLQRVQFQYGPSPYSATVNFGSEKELTIELSPSNPHYRILSQLTEIANDRSPSFPVIDSGDTNGLDRFCTILVATRPLFKILREIEQRSPGNYSNPAIHVHTILKYRLTYDNPVCTFDVHLQPKDDKVFWFIEDNLRPKNPDVLPTPERATGHRRLDNLQAKLKELFSGKGNGWFGTRNGMVAELDAIHRALEELDKCVLSCRMAGGYVAPPPLEKPTQQSQTQANGGQQGNQQQQQIRMQQARQQQQQQQRQGQSGKQHPNQQQHSRGQQPNGRPSQQQMPNGRQQALQQQQQQGRGGQGGRPGQSKNDVITID</sequence>
<evidence type="ECO:0000256" key="9">
    <source>
        <dbReference type="RuleBase" id="RU365082"/>
    </source>
</evidence>
<proteinExistence type="inferred from homology"/>
<dbReference type="EMBL" id="JBHGVX010000001">
    <property type="protein sequence ID" value="KAL1800204.1"/>
    <property type="molecule type" value="Genomic_DNA"/>
</dbReference>